<dbReference type="OrthoDB" id="1721884at2759"/>
<comment type="caution">
    <text evidence="1">The sequence shown here is derived from an EMBL/GenBank/DDBJ whole genome shotgun (WGS) entry which is preliminary data.</text>
</comment>
<protein>
    <submittedName>
        <fullName evidence="1">ClpP2 protein</fullName>
    </submittedName>
</protein>
<reference evidence="1" key="1">
    <citation type="submission" date="2021-02" db="EMBL/GenBank/DDBJ databases">
        <authorList>
            <person name="Dougan E. K."/>
            <person name="Rhodes N."/>
            <person name="Thang M."/>
            <person name="Chan C."/>
        </authorList>
    </citation>
    <scope>NUCLEOTIDE SEQUENCE</scope>
</reference>
<evidence type="ECO:0000313" key="2">
    <source>
        <dbReference type="Proteomes" id="UP000649617"/>
    </source>
</evidence>
<accession>A0A812VP10</accession>
<name>A0A812VP10_SYMPI</name>
<dbReference type="AlphaFoldDB" id="A0A812VP10"/>
<evidence type="ECO:0000313" key="1">
    <source>
        <dbReference type="EMBL" id="CAE7634817.1"/>
    </source>
</evidence>
<sequence length="271" mass="30634">MLPFHFWRTVFTLLSSVKQQEVLRVAAVHLHQLNGVNLSTAIHRLARACENSKANASRVKTDPVFLLMIEVAELKAQQELLGQTDSMPGNCCTIITWSCAILRFFRPKLFTALARDCQCYEVTNLLWSFAELCKRQPQMAAELEANIQELVEATASYFLRRSPQGWKIQVLVSALVSLTCMPCKDFCTKWFIVSIVQELAERSDEAQGANLLPVVTAFDTLRTKHVKVFREISGAMTAKYPNFVARYMYGGDRQKGKAHIRPKSSKRVEGS</sequence>
<proteinExistence type="predicted"/>
<dbReference type="Proteomes" id="UP000649617">
    <property type="component" value="Unassembled WGS sequence"/>
</dbReference>
<keyword evidence="2" id="KW-1185">Reference proteome</keyword>
<organism evidence="1 2">
    <name type="scientific">Symbiodinium pilosum</name>
    <name type="common">Dinoflagellate</name>
    <dbReference type="NCBI Taxonomy" id="2952"/>
    <lineage>
        <taxon>Eukaryota</taxon>
        <taxon>Sar</taxon>
        <taxon>Alveolata</taxon>
        <taxon>Dinophyceae</taxon>
        <taxon>Suessiales</taxon>
        <taxon>Symbiodiniaceae</taxon>
        <taxon>Symbiodinium</taxon>
    </lineage>
</organism>
<dbReference type="EMBL" id="CAJNIZ010042743">
    <property type="protein sequence ID" value="CAE7634817.1"/>
    <property type="molecule type" value="Genomic_DNA"/>
</dbReference>
<gene>
    <name evidence="1" type="primary">clpP2</name>
    <name evidence="1" type="ORF">SPIL2461_LOCUS16703</name>
</gene>